<evidence type="ECO:0000313" key="2">
    <source>
        <dbReference type="Proteomes" id="UP000317778"/>
    </source>
</evidence>
<accession>A0A532VAX6</accession>
<reference evidence="1 2" key="1">
    <citation type="submission" date="2017-06" db="EMBL/GenBank/DDBJ databases">
        <title>Novel microbial phyla capable of carbon fixation and sulfur reduction in deep-sea sediments.</title>
        <authorList>
            <person name="Huang J."/>
            <person name="Baker B."/>
            <person name="Wang Y."/>
        </authorList>
    </citation>
    <scope>NUCLEOTIDE SEQUENCE [LARGE SCALE GENOMIC DNA]</scope>
    <source>
        <strain evidence="1">B3_TA06</strain>
    </source>
</reference>
<proteinExistence type="predicted"/>
<sequence>MSDSFETYGYNLESCVALDPTGNPHVVWSFAPEEDDFYDIHYSRKISGIWTEEPVTETPERYEESEDNHYFLIDAAGYGHMVFTGYELAGEDEIAEIYYAKSTEPLESSFICEDIPIQSLDNLEICGSSVVLALMRESNVQINLYDASGRLAEMVFSGTCSPGSQSIPIEATGLSSGVYFVQARIEEKKTTAKFLLIR</sequence>
<protein>
    <recommendedName>
        <fullName evidence="3">Secretion system C-terminal sorting domain-containing protein</fullName>
    </recommendedName>
</protein>
<organism evidence="1 2">
    <name type="scientific">candidate division TA06 bacterium B3_TA06</name>
    <dbReference type="NCBI Taxonomy" id="2012487"/>
    <lineage>
        <taxon>Bacteria</taxon>
        <taxon>Bacteria division TA06</taxon>
    </lineage>
</organism>
<dbReference type="InterPro" id="IPR026444">
    <property type="entry name" value="Secre_tail"/>
</dbReference>
<name>A0A532VAX6_UNCT6</name>
<evidence type="ECO:0000313" key="1">
    <source>
        <dbReference type="EMBL" id="TKJ44321.1"/>
    </source>
</evidence>
<dbReference type="EMBL" id="NJBO01000001">
    <property type="protein sequence ID" value="TKJ44321.1"/>
    <property type="molecule type" value="Genomic_DNA"/>
</dbReference>
<gene>
    <name evidence="1" type="ORF">CEE36_00855</name>
</gene>
<evidence type="ECO:0008006" key="3">
    <source>
        <dbReference type="Google" id="ProtNLM"/>
    </source>
</evidence>
<comment type="caution">
    <text evidence="1">The sequence shown here is derived from an EMBL/GenBank/DDBJ whole genome shotgun (WGS) entry which is preliminary data.</text>
</comment>
<dbReference type="AlphaFoldDB" id="A0A532VAX6"/>
<dbReference type="Proteomes" id="UP000317778">
    <property type="component" value="Unassembled WGS sequence"/>
</dbReference>
<dbReference type="NCBIfam" id="TIGR04183">
    <property type="entry name" value="Por_Secre_tail"/>
    <property type="match status" value="1"/>
</dbReference>